<gene>
    <name evidence="2" type="ORF">SAMN02745121_08464</name>
</gene>
<keyword evidence="3" id="KW-1185">Reference proteome</keyword>
<dbReference type="STRING" id="54.SAMN02745121_08464"/>
<evidence type="ECO:0000256" key="1">
    <source>
        <dbReference type="SAM" id="SignalP"/>
    </source>
</evidence>
<proteinExistence type="predicted"/>
<feature type="chain" id="PRO_5011733117" description="Alpha-L-arabinofuranosidase" evidence="1">
    <location>
        <begin position="21"/>
        <end position="570"/>
    </location>
</feature>
<dbReference type="Proteomes" id="UP000199400">
    <property type="component" value="Unassembled WGS sequence"/>
</dbReference>
<sequence>MGRVASLVPGLLLLACNSIAPPQTTFGVLSSSTGDAPVMMGDVHASLDFNKPGEPVGDLVGWNLGPGTRYAPENDPLHPEWRTPHKVAAAQALAEARPGHGRAPLMRFAGLPIDGAHGEDGYHFYRWVEPGHAPAAGDDMATFEYFALMQDADAAPIVTLNFGSGTAAEAAAYVTHLNGADAGDVNVAARLHWGQDQPYRQTLFELGSEPYAAWNTGYSAAGDYSYANPDAKHGGDPKWSGKPSAAAADYAARALEYVAAVKAVEPEARFWVPLAQASMDGWGGVEAAVQALAPLFKEPAVAGAVVHHYLLDDARTLGWTDPNDLFFALAGAEVFRPGFARARAALDAVRPGLELVVTEYHVAGTASRGRFERAQQAAVGLGVAGMLLLYAQLGVEAACQHFALDFDTLDSPDRDPLLEPWYNPFRKGTNETAAPMASYVATRLVGEHLLERAAPLEFAKQVEQDLTVGTGKVTVPLVHAAAFVDPAGETGSLVALHRDLERSHTFTIDLPPGWTATAASQWAPPAADHDTMYFPVAVESAQYVQEGERVQVTLPPHSLVAVRFAAAAAQ</sequence>
<dbReference type="SUPFAM" id="SSF51445">
    <property type="entry name" value="(Trans)glycosidases"/>
    <property type="match status" value="1"/>
</dbReference>
<dbReference type="EMBL" id="FOMX01000056">
    <property type="protein sequence ID" value="SFF37601.1"/>
    <property type="molecule type" value="Genomic_DNA"/>
</dbReference>
<dbReference type="Gene3D" id="2.60.40.1180">
    <property type="entry name" value="Golgi alpha-mannosidase II"/>
    <property type="match status" value="1"/>
</dbReference>
<evidence type="ECO:0008006" key="4">
    <source>
        <dbReference type="Google" id="ProtNLM"/>
    </source>
</evidence>
<keyword evidence="1" id="KW-0732">Signal</keyword>
<dbReference type="SUPFAM" id="SSF51011">
    <property type="entry name" value="Glycosyl hydrolase domain"/>
    <property type="match status" value="1"/>
</dbReference>
<organism evidence="2 3">
    <name type="scientific">Nannocystis exedens</name>
    <dbReference type="NCBI Taxonomy" id="54"/>
    <lineage>
        <taxon>Bacteria</taxon>
        <taxon>Pseudomonadati</taxon>
        <taxon>Myxococcota</taxon>
        <taxon>Polyangia</taxon>
        <taxon>Nannocystales</taxon>
        <taxon>Nannocystaceae</taxon>
        <taxon>Nannocystis</taxon>
    </lineage>
</organism>
<reference evidence="3" key="1">
    <citation type="submission" date="2016-10" db="EMBL/GenBank/DDBJ databases">
        <authorList>
            <person name="Varghese N."/>
            <person name="Submissions S."/>
        </authorList>
    </citation>
    <scope>NUCLEOTIDE SEQUENCE [LARGE SCALE GENOMIC DNA]</scope>
    <source>
        <strain evidence="3">ATCC 25963</strain>
    </source>
</reference>
<accession>A0A1I2IAM6</accession>
<dbReference type="InterPro" id="IPR017853">
    <property type="entry name" value="GH"/>
</dbReference>
<dbReference type="InterPro" id="IPR013780">
    <property type="entry name" value="Glyco_hydro_b"/>
</dbReference>
<evidence type="ECO:0000313" key="2">
    <source>
        <dbReference type="EMBL" id="SFF37601.1"/>
    </source>
</evidence>
<dbReference type="PROSITE" id="PS51257">
    <property type="entry name" value="PROKAR_LIPOPROTEIN"/>
    <property type="match status" value="1"/>
</dbReference>
<dbReference type="Gene3D" id="3.20.20.80">
    <property type="entry name" value="Glycosidases"/>
    <property type="match status" value="1"/>
</dbReference>
<protein>
    <recommendedName>
        <fullName evidence="4">Alpha-L-arabinofuranosidase</fullName>
    </recommendedName>
</protein>
<name>A0A1I2IAM6_9BACT</name>
<evidence type="ECO:0000313" key="3">
    <source>
        <dbReference type="Proteomes" id="UP000199400"/>
    </source>
</evidence>
<feature type="signal peptide" evidence="1">
    <location>
        <begin position="1"/>
        <end position="20"/>
    </location>
</feature>
<dbReference type="AlphaFoldDB" id="A0A1I2IAM6"/>